<reference evidence="6" key="1">
    <citation type="journal article" date="2019" name="Int. J. Syst. Evol. Microbiol.">
        <title>The Global Catalogue of Microorganisms (GCM) 10K type strain sequencing project: providing services to taxonomists for standard genome sequencing and annotation.</title>
        <authorList>
            <consortium name="The Broad Institute Genomics Platform"/>
            <consortium name="The Broad Institute Genome Sequencing Center for Infectious Disease"/>
            <person name="Wu L."/>
            <person name="Ma J."/>
        </authorList>
    </citation>
    <scope>NUCLEOTIDE SEQUENCE [LARGE SCALE GENOMIC DNA]</scope>
    <source>
        <strain evidence="6">TBRC 1826</strain>
    </source>
</reference>
<evidence type="ECO:0000313" key="5">
    <source>
        <dbReference type="EMBL" id="MFC3998365.1"/>
    </source>
</evidence>
<dbReference type="InterPro" id="IPR029063">
    <property type="entry name" value="SAM-dependent_MTases_sf"/>
</dbReference>
<dbReference type="GO" id="GO:0032259">
    <property type="term" value="P:methylation"/>
    <property type="evidence" value="ECO:0007669"/>
    <property type="project" value="UniProtKB-KW"/>
</dbReference>
<proteinExistence type="predicted"/>
<evidence type="ECO:0000313" key="6">
    <source>
        <dbReference type="Proteomes" id="UP001595847"/>
    </source>
</evidence>
<protein>
    <submittedName>
        <fullName evidence="5">Class I SAM-dependent methyltransferase</fullName>
        <ecNumber evidence="5">2.1.1.222</ecNumber>
        <ecNumber evidence="5">2.1.1.64</ecNumber>
    </submittedName>
</protein>
<evidence type="ECO:0000259" key="4">
    <source>
        <dbReference type="Pfam" id="PF13649"/>
    </source>
</evidence>
<dbReference type="EC" id="2.1.1.222" evidence="5"/>
<dbReference type="EMBL" id="JBHSBH010000013">
    <property type="protein sequence ID" value="MFC3998365.1"/>
    <property type="molecule type" value="Genomic_DNA"/>
</dbReference>
<accession>A0ABV8FQA7</accession>
<name>A0ABV8FQA7_9ACTN</name>
<organism evidence="5 6">
    <name type="scientific">Nocardiopsis sediminis</name>
    <dbReference type="NCBI Taxonomy" id="1778267"/>
    <lineage>
        <taxon>Bacteria</taxon>
        <taxon>Bacillati</taxon>
        <taxon>Actinomycetota</taxon>
        <taxon>Actinomycetes</taxon>
        <taxon>Streptosporangiales</taxon>
        <taxon>Nocardiopsidaceae</taxon>
        <taxon>Nocardiopsis</taxon>
    </lineage>
</organism>
<dbReference type="SUPFAM" id="SSF53335">
    <property type="entry name" value="S-adenosyl-L-methionine-dependent methyltransferases"/>
    <property type="match status" value="1"/>
</dbReference>
<dbReference type="InterPro" id="IPR041698">
    <property type="entry name" value="Methyltransf_25"/>
</dbReference>
<dbReference type="PANTHER" id="PTHR43464:SF19">
    <property type="entry name" value="UBIQUINONE BIOSYNTHESIS O-METHYLTRANSFERASE, MITOCHONDRIAL"/>
    <property type="match status" value="1"/>
</dbReference>
<sequence>MPLWWNHNSHYHDHLLRHVPPGCGRALDVGCGSGRFARRLAGRAAAVDAIDADEGMIRRAEATTPRRLNIRYTRTALDDAGIEPGAYDFISAIASIHHMPFAPALRTLAAGLAPGGVLAVVGLYREETPADLAVAAAALPPQVAIGAGMRVARALTGVADPSVPDLSAMPMRDPEIGLREIRTAAADTLPGARVRRLLFYRYSLTYTRPA</sequence>
<keyword evidence="2 5" id="KW-0808">Transferase</keyword>
<keyword evidence="6" id="KW-1185">Reference proteome</keyword>
<gene>
    <name evidence="5" type="ORF">ACFOVU_20735</name>
</gene>
<feature type="domain" description="Methyltransferase" evidence="4">
    <location>
        <begin position="27"/>
        <end position="116"/>
    </location>
</feature>
<dbReference type="GO" id="GO:0061542">
    <property type="term" value="F:3-demethylubiquinol 3-O-methyltransferase activity"/>
    <property type="evidence" value="ECO:0007669"/>
    <property type="project" value="UniProtKB-EC"/>
</dbReference>
<dbReference type="Pfam" id="PF13649">
    <property type="entry name" value="Methyltransf_25"/>
    <property type="match status" value="1"/>
</dbReference>
<evidence type="ECO:0000256" key="3">
    <source>
        <dbReference type="ARBA" id="ARBA00022691"/>
    </source>
</evidence>
<dbReference type="RefSeq" id="WP_378536155.1">
    <property type="nucleotide sequence ID" value="NZ_JBHSBH010000013.1"/>
</dbReference>
<comment type="caution">
    <text evidence="5">The sequence shown here is derived from an EMBL/GenBank/DDBJ whole genome shotgun (WGS) entry which is preliminary data.</text>
</comment>
<dbReference type="PANTHER" id="PTHR43464">
    <property type="entry name" value="METHYLTRANSFERASE"/>
    <property type="match status" value="1"/>
</dbReference>
<dbReference type="CDD" id="cd02440">
    <property type="entry name" value="AdoMet_MTases"/>
    <property type="match status" value="1"/>
</dbReference>
<dbReference type="GO" id="GO:0102208">
    <property type="term" value="F:2-polyprenyl-6-hydroxyphenol methylase activity"/>
    <property type="evidence" value="ECO:0007669"/>
    <property type="project" value="UniProtKB-EC"/>
</dbReference>
<keyword evidence="3" id="KW-0949">S-adenosyl-L-methionine</keyword>
<keyword evidence="1 5" id="KW-0489">Methyltransferase</keyword>
<evidence type="ECO:0000256" key="2">
    <source>
        <dbReference type="ARBA" id="ARBA00022679"/>
    </source>
</evidence>
<evidence type="ECO:0000256" key="1">
    <source>
        <dbReference type="ARBA" id="ARBA00022603"/>
    </source>
</evidence>
<dbReference type="EC" id="2.1.1.64" evidence="5"/>
<dbReference type="Proteomes" id="UP001595847">
    <property type="component" value="Unassembled WGS sequence"/>
</dbReference>
<dbReference type="Gene3D" id="3.40.50.150">
    <property type="entry name" value="Vaccinia Virus protein VP39"/>
    <property type="match status" value="1"/>
</dbReference>